<dbReference type="AlphaFoldDB" id="A0AAJ6ZHF6"/>
<accession>A0AAJ6ZHF6</accession>
<organism evidence="4">
    <name type="scientific">Papilio xuthus</name>
    <name type="common">Asian swallowtail butterfly</name>
    <dbReference type="NCBI Taxonomy" id="66420"/>
    <lineage>
        <taxon>Eukaryota</taxon>
        <taxon>Metazoa</taxon>
        <taxon>Ecdysozoa</taxon>
        <taxon>Arthropoda</taxon>
        <taxon>Hexapoda</taxon>
        <taxon>Insecta</taxon>
        <taxon>Pterygota</taxon>
        <taxon>Neoptera</taxon>
        <taxon>Endopterygota</taxon>
        <taxon>Lepidoptera</taxon>
        <taxon>Glossata</taxon>
        <taxon>Ditrysia</taxon>
        <taxon>Papilionoidea</taxon>
        <taxon>Papilionidae</taxon>
        <taxon>Papilioninae</taxon>
        <taxon>Papilio</taxon>
    </lineage>
</organism>
<dbReference type="Gene3D" id="3.40.390.10">
    <property type="entry name" value="Collagenase (Catalytic Domain)"/>
    <property type="match status" value="1"/>
</dbReference>
<evidence type="ECO:0000256" key="2">
    <source>
        <dbReference type="SAM" id="Phobius"/>
    </source>
</evidence>
<proteinExistence type="predicted"/>
<evidence type="ECO:0000256" key="1">
    <source>
        <dbReference type="ARBA" id="ARBA00001947"/>
    </source>
</evidence>
<comment type="cofactor">
    <cofactor evidence="1">
        <name>Zn(2+)</name>
        <dbReference type="ChEBI" id="CHEBI:29105"/>
    </cofactor>
</comment>
<evidence type="ECO:0000313" key="4">
    <source>
        <dbReference type="RefSeq" id="XP_013172529.1"/>
    </source>
</evidence>
<dbReference type="Proteomes" id="UP000694872">
    <property type="component" value="Unplaced"/>
</dbReference>
<evidence type="ECO:0000259" key="3">
    <source>
        <dbReference type="Pfam" id="PF01400"/>
    </source>
</evidence>
<dbReference type="SUPFAM" id="SSF55486">
    <property type="entry name" value="Metalloproteases ('zincins'), catalytic domain"/>
    <property type="match status" value="1"/>
</dbReference>
<dbReference type="GeneID" id="106121401"/>
<reference evidence="4" key="1">
    <citation type="submission" date="2025-08" db="UniProtKB">
        <authorList>
            <consortium name="RefSeq"/>
        </authorList>
    </citation>
    <scope>IDENTIFICATION</scope>
</reference>
<sequence length="157" mass="18173">MKKLKCLKHFKIISFFFLFIVRCLNILCSDVLLGNGPKRLISLVEKGHSYIEERSCLTFKEHDPRNVANLADFTYLYYTYSGVLESCCLPFFIKSSGRRLVLITPLCTLPAEVAHATMHAIGLQHKKHESFLQNEVKAIMFNKDCKKRIRKIKAFEN</sequence>
<feature type="transmembrane region" description="Helical" evidence="2">
    <location>
        <begin position="12"/>
        <end position="33"/>
    </location>
</feature>
<dbReference type="InterPro" id="IPR001506">
    <property type="entry name" value="Peptidase_M12A"/>
</dbReference>
<gene>
    <name evidence="4" type="primary">LOC106121401</name>
</gene>
<dbReference type="GO" id="GO:0004222">
    <property type="term" value="F:metalloendopeptidase activity"/>
    <property type="evidence" value="ECO:0007669"/>
    <property type="project" value="InterPro"/>
</dbReference>
<keyword evidence="2" id="KW-0472">Membrane</keyword>
<name>A0AAJ6ZHF6_PAPXU</name>
<dbReference type="Pfam" id="PF01400">
    <property type="entry name" value="Astacin"/>
    <property type="match status" value="1"/>
</dbReference>
<dbReference type="InterPro" id="IPR024079">
    <property type="entry name" value="MetalloPept_cat_dom_sf"/>
</dbReference>
<keyword evidence="2" id="KW-1133">Transmembrane helix</keyword>
<protein>
    <submittedName>
        <fullName evidence="4">Uncharacterized protein LOC106121401 isoform X2</fullName>
    </submittedName>
</protein>
<dbReference type="GO" id="GO:0006508">
    <property type="term" value="P:proteolysis"/>
    <property type="evidence" value="ECO:0007669"/>
    <property type="project" value="InterPro"/>
</dbReference>
<dbReference type="RefSeq" id="XP_013172529.1">
    <property type="nucleotide sequence ID" value="XM_013317075.1"/>
</dbReference>
<feature type="domain" description="Peptidase M12A" evidence="3">
    <location>
        <begin position="42"/>
        <end position="128"/>
    </location>
</feature>
<keyword evidence="2" id="KW-0812">Transmembrane</keyword>